<dbReference type="NCBIfam" id="TIGR00158">
    <property type="entry name" value="L9"/>
    <property type="match status" value="1"/>
</dbReference>
<accession>A0A1F7S7T9</accession>
<keyword evidence="5 7" id="KW-0687">Ribonucleoprotein</keyword>
<evidence type="ECO:0000256" key="2">
    <source>
        <dbReference type="ARBA" id="ARBA00022730"/>
    </source>
</evidence>
<dbReference type="PANTHER" id="PTHR21368">
    <property type="entry name" value="50S RIBOSOMAL PROTEIN L9"/>
    <property type="match status" value="1"/>
</dbReference>
<dbReference type="GO" id="GO:0003735">
    <property type="term" value="F:structural constituent of ribosome"/>
    <property type="evidence" value="ECO:0007669"/>
    <property type="project" value="InterPro"/>
</dbReference>
<dbReference type="PROSITE" id="PS00651">
    <property type="entry name" value="RIBOSOMAL_L9"/>
    <property type="match status" value="1"/>
</dbReference>
<evidence type="ECO:0000313" key="9">
    <source>
        <dbReference type="EMBL" id="OGL49318.1"/>
    </source>
</evidence>
<name>A0A1F7S7T9_9BACT</name>
<evidence type="ECO:0000256" key="5">
    <source>
        <dbReference type="ARBA" id="ARBA00023274"/>
    </source>
</evidence>
<evidence type="ECO:0000256" key="6">
    <source>
        <dbReference type="ARBA" id="ARBA00035292"/>
    </source>
</evidence>
<reference evidence="9 10" key="1">
    <citation type="journal article" date="2016" name="Nat. Commun.">
        <title>Thousands of microbial genomes shed light on interconnected biogeochemical processes in an aquifer system.</title>
        <authorList>
            <person name="Anantharaman K."/>
            <person name="Brown C.T."/>
            <person name="Hug L.A."/>
            <person name="Sharon I."/>
            <person name="Castelle C.J."/>
            <person name="Probst A.J."/>
            <person name="Thomas B.C."/>
            <person name="Singh A."/>
            <person name="Wilkins M.J."/>
            <person name="Karaoz U."/>
            <person name="Brodie E.L."/>
            <person name="Williams K.H."/>
            <person name="Hubbard S.S."/>
            <person name="Banfield J.F."/>
        </authorList>
    </citation>
    <scope>NUCLEOTIDE SEQUENCE [LARGE SCALE GENOMIC DNA]</scope>
</reference>
<dbReference type="Pfam" id="PF01281">
    <property type="entry name" value="Ribosomal_L9_N"/>
    <property type="match status" value="1"/>
</dbReference>
<evidence type="ECO:0000313" key="10">
    <source>
        <dbReference type="Proteomes" id="UP000179266"/>
    </source>
</evidence>
<protein>
    <recommendedName>
        <fullName evidence="6 7">Large ribosomal subunit protein bL9</fullName>
    </recommendedName>
</protein>
<dbReference type="GO" id="GO:0006412">
    <property type="term" value="P:translation"/>
    <property type="evidence" value="ECO:0007669"/>
    <property type="project" value="UniProtKB-UniRule"/>
</dbReference>
<dbReference type="SUPFAM" id="SSF55658">
    <property type="entry name" value="L9 N-domain-like"/>
    <property type="match status" value="1"/>
</dbReference>
<dbReference type="EMBL" id="MGDD01000020">
    <property type="protein sequence ID" value="OGL49318.1"/>
    <property type="molecule type" value="Genomic_DNA"/>
</dbReference>
<gene>
    <name evidence="7" type="primary">rplI</name>
    <name evidence="9" type="ORF">A2161_19520</name>
</gene>
<dbReference type="GO" id="GO:0019843">
    <property type="term" value="F:rRNA binding"/>
    <property type="evidence" value="ECO:0007669"/>
    <property type="project" value="UniProtKB-UniRule"/>
</dbReference>
<comment type="function">
    <text evidence="7">Binds to the 23S rRNA.</text>
</comment>
<dbReference type="Proteomes" id="UP000179266">
    <property type="component" value="Unassembled WGS sequence"/>
</dbReference>
<dbReference type="InterPro" id="IPR036935">
    <property type="entry name" value="Ribosomal_bL9_N_sf"/>
</dbReference>
<dbReference type="Pfam" id="PF03948">
    <property type="entry name" value="Ribosomal_L9_C"/>
    <property type="match status" value="1"/>
</dbReference>
<dbReference type="InterPro" id="IPR020070">
    <property type="entry name" value="Ribosomal_bL9_N"/>
</dbReference>
<sequence length="147" mass="16516">MKIILTKDVDSLGKKGDCVDVSRGFGRNYLIPKELAVIATDKNMSLVEREKGIADLREKKKIREAKELSKKLKKVEPTIVKPVGENKKLFGTVTTADIAEALMKEGLEVDKKKIIIDEPIKTLGIYNISVKLHPEVDGKFKIWVVEQ</sequence>
<comment type="caution">
    <text evidence="9">The sequence shown here is derived from an EMBL/GenBank/DDBJ whole genome shotgun (WGS) entry which is preliminary data.</text>
</comment>
<keyword evidence="3 7" id="KW-0694">RNA-binding</keyword>
<evidence type="ECO:0000256" key="7">
    <source>
        <dbReference type="HAMAP-Rule" id="MF_00503"/>
    </source>
</evidence>
<dbReference type="Gene3D" id="3.40.5.10">
    <property type="entry name" value="Ribosomal protein L9, N-terminal domain"/>
    <property type="match status" value="1"/>
</dbReference>
<proteinExistence type="inferred from homology"/>
<evidence type="ECO:0000256" key="1">
    <source>
        <dbReference type="ARBA" id="ARBA00010605"/>
    </source>
</evidence>
<dbReference type="InterPro" id="IPR000244">
    <property type="entry name" value="Ribosomal_bL9"/>
</dbReference>
<comment type="similarity">
    <text evidence="1 7">Belongs to the bacterial ribosomal protein bL9 family.</text>
</comment>
<dbReference type="HAMAP" id="MF_00503">
    <property type="entry name" value="Ribosomal_bL9"/>
    <property type="match status" value="1"/>
</dbReference>
<evidence type="ECO:0000259" key="8">
    <source>
        <dbReference type="PROSITE" id="PS00651"/>
    </source>
</evidence>
<feature type="domain" description="Ribosomal protein L9" evidence="8">
    <location>
        <begin position="13"/>
        <end position="40"/>
    </location>
</feature>
<evidence type="ECO:0000256" key="3">
    <source>
        <dbReference type="ARBA" id="ARBA00022884"/>
    </source>
</evidence>
<dbReference type="SUPFAM" id="SSF55653">
    <property type="entry name" value="Ribosomal protein L9 C-domain"/>
    <property type="match status" value="1"/>
</dbReference>
<dbReference type="GO" id="GO:0005840">
    <property type="term" value="C:ribosome"/>
    <property type="evidence" value="ECO:0007669"/>
    <property type="project" value="UniProtKB-KW"/>
</dbReference>
<dbReference type="GO" id="GO:1990904">
    <property type="term" value="C:ribonucleoprotein complex"/>
    <property type="evidence" value="ECO:0007669"/>
    <property type="project" value="UniProtKB-KW"/>
</dbReference>
<dbReference type="InterPro" id="IPR020594">
    <property type="entry name" value="Ribosomal_bL9_bac/chp"/>
</dbReference>
<evidence type="ECO:0000256" key="4">
    <source>
        <dbReference type="ARBA" id="ARBA00022980"/>
    </source>
</evidence>
<organism evidence="9 10">
    <name type="scientific">Candidatus Schekmanbacteria bacterium RBG_13_48_7</name>
    <dbReference type="NCBI Taxonomy" id="1817878"/>
    <lineage>
        <taxon>Bacteria</taxon>
        <taxon>Candidatus Schekmaniibacteriota</taxon>
    </lineage>
</organism>
<dbReference type="InterPro" id="IPR009027">
    <property type="entry name" value="Ribosomal_bL9/RNase_H1_N"/>
</dbReference>
<dbReference type="InterPro" id="IPR036791">
    <property type="entry name" value="Ribosomal_bL9_C_sf"/>
</dbReference>
<dbReference type="Gene3D" id="3.10.430.100">
    <property type="entry name" value="Ribosomal protein L9, C-terminal domain"/>
    <property type="match status" value="1"/>
</dbReference>
<keyword evidence="4 7" id="KW-0689">Ribosomal protein</keyword>
<dbReference type="InterPro" id="IPR020069">
    <property type="entry name" value="Ribosomal_bL9_C"/>
</dbReference>
<dbReference type="AlphaFoldDB" id="A0A1F7S7T9"/>
<keyword evidence="2 7" id="KW-0699">rRNA-binding</keyword>